<gene>
    <name evidence="1" type="ORF">SCARR_04038</name>
</gene>
<dbReference type="Proteomes" id="UP000346198">
    <property type="component" value="Unassembled WGS sequence"/>
</dbReference>
<organism evidence="1 2">
    <name type="scientific">Pontiella sulfatireligans</name>
    <dbReference type="NCBI Taxonomy" id="2750658"/>
    <lineage>
        <taxon>Bacteria</taxon>
        <taxon>Pseudomonadati</taxon>
        <taxon>Kiritimatiellota</taxon>
        <taxon>Kiritimatiellia</taxon>
        <taxon>Kiritimatiellales</taxon>
        <taxon>Pontiellaceae</taxon>
        <taxon>Pontiella</taxon>
    </lineage>
</organism>
<keyword evidence="2" id="KW-1185">Reference proteome</keyword>
<reference evidence="1 2" key="1">
    <citation type="submission" date="2019-04" db="EMBL/GenBank/DDBJ databases">
        <authorList>
            <person name="Van Vliet M D."/>
        </authorList>
    </citation>
    <scope>NUCLEOTIDE SEQUENCE [LARGE SCALE GENOMIC DNA]</scope>
    <source>
        <strain evidence="1 2">F21</strain>
    </source>
</reference>
<accession>A0A6C2UP40</accession>
<dbReference type="EMBL" id="CAAHFH010000002">
    <property type="protein sequence ID" value="VGO21958.1"/>
    <property type="molecule type" value="Genomic_DNA"/>
</dbReference>
<evidence type="ECO:0000313" key="1">
    <source>
        <dbReference type="EMBL" id="VGO21958.1"/>
    </source>
</evidence>
<dbReference type="AlphaFoldDB" id="A0A6C2UP40"/>
<evidence type="ECO:0000313" key="2">
    <source>
        <dbReference type="Proteomes" id="UP000346198"/>
    </source>
</evidence>
<proteinExistence type="predicted"/>
<sequence>MKDTIDTQRVTTPARQRLAASRKRTLRSRCVSAARSVWSEHLSCVNESRNFVDCQGLPVRVREDNIARNAMAMERAARPGSTSGAEVYWGILGTCEGLPLLGWKYRNGMRPVEQRPGLREVFSLPAAAKQGKKSGYRRSSLRQERRDGEIAGRLSRLIVAFESRETLLGRSL</sequence>
<name>A0A6C2UP40_9BACT</name>
<protein>
    <submittedName>
        <fullName evidence="1">Uncharacterized protein</fullName>
    </submittedName>
</protein>